<dbReference type="InterPro" id="IPR036939">
    <property type="entry name" value="Cu2_ascorb_mOase_N_sf"/>
</dbReference>
<evidence type="ECO:0000256" key="1">
    <source>
        <dbReference type="ARBA" id="ARBA00023157"/>
    </source>
</evidence>
<dbReference type="PANTHER" id="PTHR10157">
    <property type="entry name" value="DOPAMINE BETA HYDROXYLASE RELATED"/>
    <property type="match status" value="1"/>
</dbReference>
<evidence type="ECO:0000256" key="3">
    <source>
        <dbReference type="SAM" id="MobiDB-lite"/>
    </source>
</evidence>
<dbReference type="EMBL" id="PGGS01001246">
    <property type="protein sequence ID" value="PNH00660.1"/>
    <property type="molecule type" value="Genomic_DNA"/>
</dbReference>
<organism evidence="6 7">
    <name type="scientific">Tetrabaena socialis</name>
    <dbReference type="NCBI Taxonomy" id="47790"/>
    <lineage>
        <taxon>Eukaryota</taxon>
        <taxon>Viridiplantae</taxon>
        <taxon>Chlorophyta</taxon>
        <taxon>core chlorophytes</taxon>
        <taxon>Chlorophyceae</taxon>
        <taxon>CS clade</taxon>
        <taxon>Chlamydomonadales</taxon>
        <taxon>Tetrabaenaceae</taxon>
        <taxon>Tetrabaena</taxon>
    </lineage>
</organism>
<dbReference type="InterPro" id="IPR000323">
    <property type="entry name" value="Cu2_ascorb_mOase_N"/>
</dbReference>
<comment type="caution">
    <text evidence="6">The sequence shown here is derived from an EMBL/GenBank/DDBJ whole genome shotgun (WGS) entry which is preliminary data.</text>
</comment>
<evidence type="ECO:0000256" key="2">
    <source>
        <dbReference type="ARBA" id="ARBA00023180"/>
    </source>
</evidence>
<name>A0A2J7ZK78_9CHLO</name>
<dbReference type="InterPro" id="IPR014784">
    <property type="entry name" value="Cu2_ascorb_mOase-like_C"/>
</dbReference>
<evidence type="ECO:0000259" key="4">
    <source>
        <dbReference type="Pfam" id="PF01082"/>
    </source>
</evidence>
<feature type="domain" description="Copper type II ascorbate-dependent monooxygenase N-terminal" evidence="4">
    <location>
        <begin position="31"/>
        <end position="112"/>
    </location>
</feature>
<accession>A0A2J7ZK78</accession>
<gene>
    <name evidence="6" type="ORF">TSOC_013502</name>
</gene>
<evidence type="ECO:0000313" key="6">
    <source>
        <dbReference type="EMBL" id="PNH00660.1"/>
    </source>
</evidence>
<dbReference type="Gene3D" id="2.60.120.310">
    <property type="entry name" value="Copper type II, ascorbate-dependent monooxygenase, N-terminal domain"/>
    <property type="match status" value="1"/>
</dbReference>
<dbReference type="OrthoDB" id="2013249at2759"/>
<dbReference type="InterPro" id="IPR024548">
    <property type="entry name" value="Cu2_monoox_C"/>
</dbReference>
<keyword evidence="1" id="KW-1015">Disulfide bond</keyword>
<feature type="region of interest" description="Disordered" evidence="3">
    <location>
        <begin position="1"/>
        <end position="25"/>
    </location>
</feature>
<dbReference type="InterPro" id="IPR008977">
    <property type="entry name" value="PHM/PNGase_F_dom_sf"/>
</dbReference>
<dbReference type="Pfam" id="PF01082">
    <property type="entry name" value="Cu2_monooxygen"/>
    <property type="match status" value="1"/>
</dbReference>
<sequence length="386" mass="41633">MATPTPIIAPPAPARPSGLPRPDTSMRSLVQSPLIHHIVLFFCDRKPPPRSGVFDCLGPTGGEGCSQPYLIWTPGQMQSLLPPTVGLPMGEPDSTYYSLQARAYVHYNNPDALEGVVDASGLEVLYTPQLRQYDAGVLTLGQRAITIPPGRPIVTLKPNVCPSSCTSRLRTPLRLLSAMVHMHTLGRAIHTQHIRNGTELAPVASRRFYNFDFQSQEAVPLASSLLLPGDSLITTCSYDSTSRTNVTTYGESTQSEMCFTFVLYYPRDTHFTACSSMDMAGDPSVALCGGAAEAEAVDSALRQLQQQQQQSGPKAGAVAAPPSATLNMTALPVLAPLFRSGALVRVPPNDTVYAKPYGRQCPDMSYGLPLQEQREMALRAMSDDGP</sequence>
<protein>
    <submittedName>
        <fullName evidence="6">MOXD1 1</fullName>
    </submittedName>
</protein>
<dbReference type="GO" id="GO:0005507">
    <property type="term" value="F:copper ion binding"/>
    <property type="evidence" value="ECO:0007669"/>
    <property type="project" value="InterPro"/>
</dbReference>
<dbReference type="SUPFAM" id="SSF49742">
    <property type="entry name" value="PHM/PNGase F"/>
    <property type="match status" value="2"/>
</dbReference>
<dbReference type="Proteomes" id="UP000236333">
    <property type="component" value="Unassembled WGS sequence"/>
</dbReference>
<dbReference type="GO" id="GO:0004500">
    <property type="term" value="F:dopamine beta-monooxygenase activity"/>
    <property type="evidence" value="ECO:0007669"/>
    <property type="project" value="InterPro"/>
</dbReference>
<feature type="domain" description="Copper type II ascorbate-dependent monooxygenase C-terminal" evidence="5">
    <location>
        <begin position="133"/>
        <end position="277"/>
    </location>
</feature>
<dbReference type="PANTHER" id="PTHR10157:SF23">
    <property type="entry name" value="MOXD1 HOMOLOG 1"/>
    <property type="match status" value="1"/>
</dbReference>
<dbReference type="AlphaFoldDB" id="A0A2J7ZK78"/>
<dbReference type="Gene3D" id="2.60.120.230">
    <property type="match status" value="1"/>
</dbReference>
<dbReference type="InterPro" id="IPR000945">
    <property type="entry name" value="DBH-like"/>
</dbReference>
<evidence type="ECO:0000259" key="5">
    <source>
        <dbReference type="Pfam" id="PF03712"/>
    </source>
</evidence>
<evidence type="ECO:0000313" key="7">
    <source>
        <dbReference type="Proteomes" id="UP000236333"/>
    </source>
</evidence>
<proteinExistence type="predicted"/>
<reference evidence="6 7" key="1">
    <citation type="journal article" date="2017" name="Mol. Biol. Evol.">
        <title>The 4-celled Tetrabaena socialis nuclear genome reveals the essential components for genetic control of cell number at the origin of multicellularity in the volvocine lineage.</title>
        <authorList>
            <person name="Featherston J."/>
            <person name="Arakaki Y."/>
            <person name="Hanschen E.R."/>
            <person name="Ferris P.J."/>
            <person name="Michod R.E."/>
            <person name="Olson B.J.S.C."/>
            <person name="Nozaki H."/>
            <person name="Durand P.M."/>
        </authorList>
    </citation>
    <scope>NUCLEOTIDE SEQUENCE [LARGE SCALE GENOMIC DNA]</scope>
    <source>
        <strain evidence="6 7">NIES-571</strain>
    </source>
</reference>
<dbReference type="Pfam" id="PF03712">
    <property type="entry name" value="Cu2_monoox_C"/>
    <property type="match status" value="1"/>
</dbReference>
<keyword evidence="2" id="KW-0325">Glycoprotein</keyword>
<keyword evidence="7" id="KW-1185">Reference proteome</keyword>